<protein>
    <submittedName>
        <fullName evidence="2">Uncharacterized protein</fullName>
    </submittedName>
</protein>
<evidence type="ECO:0000313" key="2">
    <source>
        <dbReference type="EMBL" id="SSW95279.1"/>
    </source>
</evidence>
<keyword evidence="1" id="KW-1133">Transmembrane helix</keyword>
<gene>
    <name evidence="2" type="ORF">ARTV_1026</name>
</gene>
<evidence type="ECO:0000256" key="1">
    <source>
        <dbReference type="SAM" id="Phobius"/>
    </source>
</evidence>
<dbReference type="AlphaFoldDB" id="A0A3B0MGZ7"/>
<keyword evidence="1" id="KW-0472">Membrane</keyword>
<sequence length="52" mass="6073">MNMLKQQEMRYRLNSDSFKNRNPPEQGKIKLIPTILTILLASLFLLISRKVA</sequence>
<proteinExistence type="predicted"/>
<keyword evidence="1" id="KW-0812">Transmembrane</keyword>
<feature type="transmembrane region" description="Helical" evidence="1">
    <location>
        <begin position="29"/>
        <end position="47"/>
    </location>
</feature>
<name>A0A3B0MGZ7_9GAMM</name>
<organism evidence="2">
    <name type="scientific">Arsenophonus endosymbiont of Trialeurodes vaporariorum</name>
    <dbReference type="NCBI Taxonomy" id="235567"/>
    <lineage>
        <taxon>Bacteria</taxon>
        <taxon>Pseudomonadati</taxon>
        <taxon>Pseudomonadota</taxon>
        <taxon>Gammaproteobacteria</taxon>
        <taxon>Enterobacterales</taxon>
        <taxon>Morganellaceae</taxon>
        <taxon>Arsenophonus</taxon>
    </lineage>
</organism>
<reference evidence="2" key="1">
    <citation type="submission" date="2018-04" db="EMBL/GenBank/DDBJ databases">
        <authorList>
            <person name="Go L.Y."/>
            <person name="Mitchell J.A."/>
        </authorList>
    </citation>
    <scope>NUCLEOTIDE SEQUENCE</scope>
    <source>
        <strain evidence="2">ARTV</strain>
    </source>
</reference>
<dbReference type="EMBL" id="UFQR01000003">
    <property type="protein sequence ID" value="SSW95279.1"/>
    <property type="molecule type" value="Genomic_DNA"/>
</dbReference>
<accession>A0A3B0MGZ7</accession>